<dbReference type="InterPro" id="IPR029064">
    <property type="entry name" value="Ribosomal_eL30-like_sf"/>
</dbReference>
<evidence type="ECO:0000313" key="1">
    <source>
        <dbReference type="EMBL" id="KZU01816.1"/>
    </source>
</evidence>
<dbReference type="OMA" id="VESKYHE"/>
<reference evidence="3 6" key="2">
    <citation type="submission" date="2016-08" db="EMBL/GenBank/DDBJ databases">
        <title>Genome sequencing of Lactobacillus plantarum JSA22, isolated from fermented soybean paste.</title>
        <authorList>
            <person name="Choi H.S."/>
        </authorList>
    </citation>
    <scope>NUCLEOTIDE SEQUENCE [LARGE SCALE GENOMIC DNA]</scope>
    <source>
        <strain evidence="3 6">JSA22</strain>
    </source>
</reference>
<dbReference type="EMBL" id="LUXO01000033">
    <property type="protein sequence ID" value="KZV02069.1"/>
    <property type="molecule type" value="Genomic_DNA"/>
</dbReference>
<evidence type="ECO:0000313" key="6">
    <source>
        <dbReference type="Proteomes" id="UP000094892"/>
    </source>
</evidence>
<dbReference type="PATRIC" id="fig|1590.142.peg.3142"/>
<sequence>MQDNEEVLGTRLQNGMFGVPDLHPDEQHRYLGTFYERVELQISFKQALRYDFTSVLVPVLRQPRDYQLLLNGQLDMDIMGRYMRLANQYSILFTVKNSHFYHHNLDSAAIILCADHALNRTEVDILQRYPQIAQR</sequence>
<dbReference type="EMBL" id="MCOL01000001">
    <property type="protein sequence ID" value="ODO63153.1"/>
    <property type="molecule type" value="Genomic_DNA"/>
</dbReference>
<gene>
    <name evidence="3" type="ORF">LPJSA22_03175</name>
    <name evidence="2" type="ORF">NAB2_2689</name>
    <name evidence="1" type="ORF">Nizo2260_2623</name>
</gene>
<comment type="caution">
    <text evidence="3">The sequence shown here is derived from an EMBL/GenBank/DDBJ whole genome shotgun (WGS) entry which is preliminary data.</text>
</comment>
<dbReference type="Gene3D" id="3.30.1330.30">
    <property type="match status" value="1"/>
</dbReference>
<evidence type="ECO:0000313" key="2">
    <source>
        <dbReference type="EMBL" id="KZV02069.1"/>
    </source>
</evidence>
<dbReference type="Proteomes" id="UP000076989">
    <property type="component" value="Unassembled WGS sequence"/>
</dbReference>
<dbReference type="InterPro" id="IPR012543">
    <property type="entry name" value="DUF1694"/>
</dbReference>
<dbReference type="Proteomes" id="UP000076872">
    <property type="component" value="Unassembled WGS sequence"/>
</dbReference>
<dbReference type="RefSeq" id="WP_003646208.1">
    <property type="nucleotide sequence ID" value="NZ_AP028145.1"/>
</dbReference>
<dbReference type="EMBL" id="LUWI01000035">
    <property type="protein sequence ID" value="KZU01816.1"/>
    <property type="molecule type" value="Genomic_DNA"/>
</dbReference>
<reference evidence="4 5" key="1">
    <citation type="submission" date="2016-03" db="EMBL/GenBank/DDBJ databases">
        <title>Comparative genomics of 54 Lactobacillus plantarum strains reveals genomic uncoupling from niche constraints.</title>
        <authorList>
            <person name="Martino M.E."/>
        </authorList>
    </citation>
    <scope>NUCLEOTIDE SEQUENCE [LARGE SCALE GENOMIC DNA]</scope>
    <source>
        <strain evidence="2 4">NAB2</strain>
        <strain evidence="1 5">Nizo2260</strain>
    </source>
</reference>
<dbReference type="Pfam" id="PF07997">
    <property type="entry name" value="DUF1694"/>
    <property type="match status" value="1"/>
</dbReference>
<dbReference type="PIRSF" id="PIRSF034303">
    <property type="entry name" value="DUF1694"/>
    <property type="match status" value="1"/>
</dbReference>
<dbReference type="AlphaFoldDB" id="A0A0R2G275"/>
<dbReference type="SUPFAM" id="SSF160515">
    <property type="entry name" value="YueI-like"/>
    <property type="match status" value="1"/>
</dbReference>
<evidence type="ECO:0000313" key="4">
    <source>
        <dbReference type="Proteomes" id="UP000076872"/>
    </source>
</evidence>
<proteinExistence type="predicted"/>
<organism evidence="3 6">
    <name type="scientific">Lactiplantibacillus plantarum</name>
    <name type="common">Lactobacillus plantarum</name>
    <dbReference type="NCBI Taxonomy" id="1590"/>
    <lineage>
        <taxon>Bacteria</taxon>
        <taxon>Bacillati</taxon>
        <taxon>Bacillota</taxon>
        <taxon>Bacilli</taxon>
        <taxon>Lactobacillales</taxon>
        <taxon>Lactobacillaceae</taxon>
        <taxon>Lactiplantibacillus</taxon>
    </lineage>
</organism>
<evidence type="ECO:0000313" key="5">
    <source>
        <dbReference type="Proteomes" id="UP000076989"/>
    </source>
</evidence>
<evidence type="ECO:0000313" key="3">
    <source>
        <dbReference type="EMBL" id="ODO63153.1"/>
    </source>
</evidence>
<protein>
    <submittedName>
        <fullName evidence="3">Uncharacterized protein</fullName>
    </submittedName>
</protein>
<name>A0A0R2G275_LACPN</name>
<dbReference type="Proteomes" id="UP000094892">
    <property type="component" value="Unassembled WGS sequence"/>
</dbReference>
<accession>A0A0R2G275</accession>